<dbReference type="SUPFAM" id="SSF50249">
    <property type="entry name" value="Nucleic acid-binding proteins"/>
    <property type="match status" value="1"/>
</dbReference>
<evidence type="ECO:0000313" key="5">
    <source>
        <dbReference type="EMBL" id="QIQ09902.1"/>
    </source>
</evidence>
<keyword evidence="1 3" id="KW-0820">tRNA-binding</keyword>
<accession>A0A6G9HGR9</accession>
<dbReference type="CDD" id="cd02796">
    <property type="entry name" value="tRNA_bind_bactPheRS"/>
    <property type="match status" value="1"/>
</dbReference>
<organism evidence="5">
    <name type="scientific">uncultured Mycoplasmataceae bacterium</name>
    <dbReference type="NCBI Taxonomy" id="300027"/>
    <lineage>
        <taxon>Bacteria</taxon>
        <taxon>Bacillati</taxon>
        <taxon>Mycoplasmatota</taxon>
        <taxon>Mollicutes</taxon>
        <taxon>Mycoplasmataceae</taxon>
        <taxon>environmental samples</taxon>
    </lineage>
</organism>
<evidence type="ECO:0000259" key="4">
    <source>
        <dbReference type="PROSITE" id="PS50886"/>
    </source>
</evidence>
<proteinExistence type="predicted"/>
<evidence type="ECO:0000256" key="2">
    <source>
        <dbReference type="ARBA" id="ARBA00022884"/>
    </source>
</evidence>
<dbReference type="InterPro" id="IPR037154">
    <property type="entry name" value="YtpR-like_sf"/>
</dbReference>
<name>A0A6G9HGR9_9MOLU</name>
<evidence type="ECO:0000256" key="1">
    <source>
        <dbReference type="ARBA" id="ARBA00022555"/>
    </source>
</evidence>
<reference evidence="5" key="1">
    <citation type="journal article" date="2020" name="J. ISSAAS">
        <title>Lactobacilli and other gastrointestinal microbiota of Peromyscus leucopus, reservoir host for agents of Lyme disease and other zoonoses in North America.</title>
        <authorList>
            <person name="Milovic A."/>
            <person name="Bassam K."/>
            <person name="Shao H."/>
            <person name="Chatzistamou I."/>
            <person name="Tufts D.M."/>
            <person name="Diuk-Wasser M."/>
            <person name="Barbour A.G."/>
        </authorList>
    </citation>
    <scope>NUCLEOTIDE SEQUENCE</scope>
    <source>
        <strain evidence="5">LL85</strain>
    </source>
</reference>
<feature type="domain" description="TRNA-binding" evidence="4">
    <location>
        <begin position="83"/>
        <end position="193"/>
    </location>
</feature>
<dbReference type="PROSITE" id="PS50886">
    <property type="entry name" value="TRBD"/>
    <property type="match status" value="1"/>
</dbReference>
<gene>
    <name evidence="5" type="ORF">PlMoll_0650</name>
</gene>
<protein>
    <recommendedName>
        <fullName evidence="4">tRNA-binding domain-containing protein</fullName>
    </recommendedName>
</protein>
<evidence type="ECO:0000256" key="3">
    <source>
        <dbReference type="PROSITE-ProRule" id="PRU00209"/>
    </source>
</evidence>
<dbReference type="NCBIfam" id="NF045760">
    <property type="entry name" value="YtpR"/>
    <property type="match status" value="1"/>
</dbReference>
<sequence>MIGCFYNKNSLNDTLILNVSNEKPIKIDQNNNYCLGFDKNNDVCFINIFNFSKYGNFDKNYFLFNDQLNKIIMNVCKVDLSKYVNINNFVIGHIGECEEISGTHLHKCKVNIGNQILDIVCGAENARKDLNVVVATIGAILPSGKRINKGKLLGIESFGMLCSAKELGITNKKFNDQGIIELNSIYPVGSSFNEMF</sequence>
<dbReference type="Gene3D" id="2.40.50.140">
    <property type="entry name" value="Nucleic acid-binding proteins"/>
    <property type="match status" value="1"/>
</dbReference>
<dbReference type="AlphaFoldDB" id="A0A6G9HGR9"/>
<keyword evidence="2 3" id="KW-0694">RNA-binding</keyword>
<dbReference type="InterPro" id="IPR033714">
    <property type="entry name" value="tRNA_bind_bactPheRS"/>
</dbReference>
<dbReference type="InterPro" id="IPR002547">
    <property type="entry name" value="tRNA-bd_dom"/>
</dbReference>
<dbReference type="InterPro" id="IPR012340">
    <property type="entry name" value="NA-bd_OB-fold"/>
</dbReference>
<dbReference type="GO" id="GO:0000049">
    <property type="term" value="F:tRNA binding"/>
    <property type="evidence" value="ECO:0007669"/>
    <property type="project" value="UniProtKB-UniRule"/>
</dbReference>
<dbReference type="Pfam" id="PF01588">
    <property type="entry name" value="tRNA_bind"/>
    <property type="match status" value="1"/>
</dbReference>
<dbReference type="EMBL" id="MN991199">
    <property type="protein sequence ID" value="QIQ09902.1"/>
    <property type="molecule type" value="Genomic_DNA"/>
</dbReference>
<dbReference type="Gene3D" id="3.30.1940.10">
    <property type="entry name" value="YtpR-like"/>
    <property type="match status" value="1"/>
</dbReference>